<evidence type="ECO:0000256" key="2">
    <source>
        <dbReference type="ARBA" id="ARBA00061659"/>
    </source>
</evidence>
<comment type="caution">
    <text evidence="4">The sequence shown here is derived from an EMBL/GenBank/DDBJ whole genome shotgun (WGS) entry which is preliminary data.</text>
</comment>
<dbReference type="InterPro" id="IPR046960">
    <property type="entry name" value="PPR_At4g14850-like_plant"/>
</dbReference>
<feature type="repeat" description="PPR" evidence="3">
    <location>
        <begin position="276"/>
        <end position="310"/>
    </location>
</feature>
<proteinExistence type="inferred from homology"/>
<dbReference type="FunFam" id="1.25.40.10:FF:000797">
    <property type="entry name" value="Pentatricopeptide repeat-containing protein chloroplastic"/>
    <property type="match status" value="1"/>
</dbReference>
<dbReference type="InterPro" id="IPR011990">
    <property type="entry name" value="TPR-like_helical_dom_sf"/>
</dbReference>
<feature type="repeat" description="PPR" evidence="3">
    <location>
        <begin position="876"/>
        <end position="910"/>
    </location>
</feature>
<name>A0ABD3U7M0_9LAMI</name>
<evidence type="ECO:0000256" key="3">
    <source>
        <dbReference type="PROSITE-ProRule" id="PRU00708"/>
    </source>
</evidence>
<dbReference type="GO" id="GO:0016070">
    <property type="term" value="P:RNA metabolic process"/>
    <property type="evidence" value="ECO:0007669"/>
    <property type="project" value="UniProtKB-ARBA"/>
</dbReference>
<dbReference type="Gene3D" id="1.25.40.10">
    <property type="entry name" value="Tetratricopeptide repeat domain"/>
    <property type="match status" value="11"/>
</dbReference>
<evidence type="ECO:0000313" key="4">
    <source>
        <dbReference type="EMBL" id="KAL3845474.1"/>
    </source>
</evidence>
<feature type="repeat" description="PPR" evidence="3">
    <location>
        <begin position="777"/>
        <end position="811"/>
    </location>
</feature>
<dbReference type="EMBL" id="JBJXBP010000002">
    <property type="protein sequence ID" value="KAL3845474.1"/>
    <property type="molecule type" value="Genomic_DNA"/>
</dbReference>
<dbReference type="FunFam" id="1.25.40.10:FF:000442">
    <property type="entry name" value="Pentatricopeptide repeat-containing protein At3g49710"/>
    <property type="match status" value="1"/>
</dbReference>
<feature type="repeat" description="PPR" evidence="3">
    <location>
        <begin position="74"/>
        <end position="104"/>
    </location>
</feature>
<keyword evidence="1" id="KW-0677">Repeat</keyword>
<reference evidence="4 5" key="1">
    <citation type="submission" date="2024-12" db="EMBL/GenBank/DDBJ databases">
        <title>The unique morphological basis and parallel evolutionary history of personate flowers in Penstemon.</title>
        <authorList>
            <person name="Depatie T.H."/>
            <person name="Wessinger C.A."/>
        </authorList>
    </citation>
    <scope>NUCLEOTIDE SEQUENCE [LARGE SCALE GENOMIC DNA]</scope>
    <source>
        <strain evidence="4">WTNN_2</strain>
        <tissue evidence="4">Leaf</tissue>
    </source>
</reference>
<feature type="repeat" description="PPR" evidence="3">
    <location>
        <begin position="509"/>
        <end position="543"/>
    </location>
</feature>
<evidence type="ECO:0008006" key="6">
    <source>
        <dbReference type="Google" id="ProtNLM"/>
    </source>
</evidence>
<sequence>MPMDFQEIHSYARLLNSFNTHNSISQGKQLHLLFLKNGVLFSTLSIANRLLQMYMKCGKKDDARNLFDEMPERNSFTWNTLLEGYAKLGHKNELLNAFYSMPHKNEFSWNVVLSGFARAGELNVAQTLFDEMPQKNAIAWNTMIHGYARNGSPRAALGLFKEFLKWEMLEMDGVLSWDPFVVATVVGACADLSDLDWGKQVHGRMIVGHVELDSVLGSSLVNMYGKCGDLDSARRFLNVMGDPDDYSLSSLISSYANCDRMNEARKIFDDLKSDPCVVLWNSMISGYVANDEPVEALSLFDSMHIKGVMGDASTYSSILSACSSLGILEKCRKLHAHVHKLGIWYDLIVASALVDAYAKCGSYRDACSLFGELNTHDTILLNSMITIYCNCGRIEEAKYIFDNIKTKSLISWNSIIVGLSQNGCTTEALDLLSKMNKTNLRMDKFTLASVISACANIPSLELGEQVFARATVIGVDLDQVIATSLIDFYCKCGFVKSGRKLFDQMMKFDEVSWNSMLMGYATNGYGIEALTLFQEMRREGVVPTEVTFTAVLSACDHCGLVEEGKNWFFIMKHNYHINPGIEHYSCMVDLLARAGCVQEAIDLIDEMPSKPDANMWSAILRGCIIIGDKSLSKKVAERIIELDPQNSGVFIQLSGLLASGGDWDQSAMVCYTLPHTAWLMGQPWRAGESDDTVRSTPHILPDLHAQLLKLGFNTNTYLSNCCIDFYLKLGYANDALKAFEEIPNKNTVSWNIYLKIHVKCFDIHTARQVFDEMPERDAVSWNTIISGYISSGFCDNAWESFFGMLNNGFRPSAFTFSIMLSCVNCASYAKEMHGYMIRNGFQDLSLVLGNSLIDVYGKLGLVHYVVAVFYSMEKVDVISWNSLISGCCKSGYEEFALRQFGMMGSMGYKTDEYTVSAVLNACSYLRNLEKGRQTFCLCIKRGFLCNTIVSSAAIDLFSKCNRVESATCVFENSHVFDSALSNSMIACYASHELEEKALELFVLSLRENIRPTEFTMSCILSSSAVFFPVEQGLQIHSLVIKSGFGVDPVVTSSLVEMYSKYGSINLAINVFDNMCVRDLIAWNTMLLGLTHNGKIIESICLFRKLLESGLHPDQITFSGVLLACSYGGLVEEGMSIFSSMEKQYGIKPINEHYAYVVEMLSRVGEIEEAINLLQKIQCEPDALICESILRACGDYTKLEAIERVAEKMMELESQSLLPYVILANAYEKRGRWESLVRVRNQMKKMARKKESCCSCIAIKSNVFSFEGSQIVHHGGKDVYSVLQLLAQEMWDVNNA</sequence>
<dbReference type="Pfam" id="PF13041">
    <property type="entry name" value="PPR_2"/>
    <property type="match status" value="5"/>
</dbReference>
<dbReference type="FunFam" id="1.25.40.10:FF:001093">
    <property type="entry name" value="Pentatricopeptide repeat-containing protein At2g34400"/>
    <property type="match status" value="1"/>
</dbReference>
<keyword evidence="5" id="KW-1185">Reference proteome</keyword>
<dbReference type="Pfam" id="PF01535">
    <property type="entry name" value="PPR"/>
    <property type="match status" value="14"/>
</dbReference>
<dbReference type="PANTHER" id="PTHR47926:SF392">
    <property type="entry name" value="PENTATRICOPEPTIDE REPEAT-CONTAINING PROTEIN"/>
    <property type="match status" value="1"/>
</dbReference>
<feature type="repeat" description="PPR" evidence="3">
    <location>
        <begin position="105"/>
        <end position="139"/>
    </location>
</feature>
<accession>A0ABD3U7M0</accession>
<dbReference type="PANTHER" id="PTHR47926">
    <property type="entry name" value="PENTATRICOPEPTIDE REPEAT-CONTAINING PROTEIN"/>
    <property type="match status" value="1"/>
</dbReference>
<feature type="repeat" description="PPR" evidence="3">
    <location>
        <begin position="377"/>
        <end position="411"/>
    </location>
</feature>
<dbReference type="Proteomes" id="UP001634393">
    <property type="component" value="Unassembled WGS sequence"/>
</dbReference>
<dbReference type="Pfam" id="PF20431">
    <property type="entry name" value="E_motif"/>
    <property type="match status" value="1"/>
</dbReference>
<dbReference type="FunFam" id="1.25.40.10:FF:000344">
    <property type="entry name" value="Pentatricopeptide repeat-containing protein"/>
    <property type="match status" value="1"/>
</dbReference>
<protein>
    <recommendedName>
        <fullName evidence="6">Pentatricopeptide repeat-containing protein</fullName>
    </recommendedName>
</protein>
<dbReference type="GO" id="GO:0005737">
    <property type="term" value="C:cytoplasm"/>
    <property type="evidence" value="ECO:0007669"/>
    <property type="project" value="UniProtKB-ARBA"/>
</dbReference>
<evidence type="ECO:0000256" key="1">
    <source>
        <dbReference type="ARBA" id="ARBA00022737"/>
    </source>
</evidence>
<feature type="repeat" description="PPR" evidence="3">
    <location>
        <begin position="478"/>
        <end position="508"/>
    </location>
</feature>
<dbReference type="PROSITE" id="PS51375">
    <property type="entry name" value="PPR"/>
    <property type="match status" value="10"/>
</dbReference>
<evidence type="ECO:0000313" key="5">
    <source>
        <dbReference type="Proteomes" id="UP001634393"/>
    </source>
</evidence>
<dbReference type="InterPro" id="IPR002885">
    <property type="entry name" value="PPR_rpt"/>
</dbReference>
<comment type="similarity">
    <text evidence="2">Belongs to the PPR family. PCMP-E subfamily.</text>
</comment>
<feature type="repeat" description="PPR" evidence="3">
    <location>
        <begin position="1078"/>
        <end position="1112"/>
    </location>
</feature>
<gene>
    <name evidence="4" type="ORF">ACJIZ3_002877</name>
</gene>
<organism evidence="4 5">
    <name type="scientific">Penstemon smallii</name>
    <dbReference type="NCBI Taxonomy" id="265156"/>
    <lineage>
        <taxon>Eukaryota</taxon>
        <taxon>Viridiplantae</taxon>
        <taxon>Streptophyta</taxon>
        <taxon>Embryophyta</taxon>
        <taxon>Tracheophyta</taxon>
        <taxon>Spermatophyta</taxon>
        <taxon>Magnoliopsida</taxon>
        <taxon>eudicotyledons</taxon>
        <taxon>Gunneridae</taxon>
        <taxon>Pentapetalae</taxon>
        <taxon>asterids</taxon>
        <taxon>lamiids</taxon>
        <taxon>Lamiales</taxon>
        <taxon>Plantaginaceae</taxon>
        <taxon>Cheloneae</taxon>
        <taxon>Penstemon</taxon>
    </lineage>
</organism>
<dbReference type="NCBIfam" id="TIGR00756">
    <property type="entry name" value="PPR"/>
    <property type="match status" value="8"/>
</dbReference>
<dbReference type="InterPro" id="IPR046848">
    <property type="entry name" value="E_motif"/>
</dbReference>
<feature type="repeat" description="PPR" evidence="3">
    <location>
        <begin position="244"/>
        <end position="274"/>
    </location>
</feature>